<comment type="caution">
    <text evidence="1">The sequence shown here is derived from an EMBL/GenBank/DDBJ whole genome shotgun (WGS) entry which is preliminary data.</text>
</comment>
<dbReference type="AlphaFoldDB" id="A0AAE0JSD5"/>
<reference evidence="1" key="1">
    <citation type="journal article" date="2023" name="Mol. Phylogenet. Evol.">
        <title>Genome-scale phylogeny and comparative genomics of the fungal order Sordariales.</title>
        <authorList>
            <person name="Hensen N."/>
            <person name="Bonometti L."/>
            <person name="Westerberg I."/>
            <person name="Brannstrom I.O."/>
            <person name="Guillou S."/>
            <person name="Cros-Aarteil S."/>
            <person name="Calhoun S."/>
            <person name="Haridas S."/>
            <person name="Kuo A."/>
            <person name="Mondo S."/>
            <person name="Pangilinan J."/>
            <person name="Riley R."/>
            <person name="LaButti K."/>
            <person name="Andreopoulos B."/>
            <person name="Lipzen A."/>
            <person name="Chen C."/>
            <person name="Yan M."/>
            <person name="Daum C."/>
            <person name="Ng V."/>
            <person name="Clum A."/>
            <person name="Steindorff A."/>
            <person name="Ohm R.A."/>
            <person name="Martin F."/>
            <person name="Silar P."/>
            <person name="Natvig D.O."/>
            <person name="Lalanne C."/>
            <person name="Gautier V."/>
            <person name="Ament-Velasquez S.L."/>
            <person name="Kruys A."/>
            <person name="Hutchinson M.I."/>
            <person name="Powell A.J."/>
            <person name="Barry K."/>
            <person name="Miller A.N."/>
            <person name="Grigoriev I.V."/>
            <person name="Debuchy R."/>
            <person name="Gladieux P."/>
            <person name="Hiltunen Thoren M."/>
            <person name="Johannesson H."/>
        </authorList>
    </citation>
    <scope>NUCLEOTIDE SEQUENCE</scope>
    <source>
        <strain evidence="1">CBS 958.72</strain>
    </source>
</reference>
<evidence type="ECO:0000313" key="1">
    <source>
        <dbReference type="EMBL" id="KAK3360943.1"/>
    </source>
</evidence>
<sequence length="1267" mass="138925">MNGEPEPLVAALGQTHSAFVRAGAIQYLPTPLTSETHFKPTWTALGGASGIAALMREFSVVHVDALCRALGRTCGASGARTQREEGLSELFKLLYCPSPTNEADATADPRPLQKSYMRFVRACSPDVCLDYIDDDGFSAKDARSCLDAHAQVFQKQQLDACFSPKPASGPAGRLDLDMGLLKPAVARNRKLTLTVLERILEFDAVDLKIDAREFVSDLVLPLLRNLRKKTESGELNSRAWDLVLRCFERWPQLVVEPTALIRLAAKWWSYSTSEPRRQHASLVMQTLLKLAPNAVTVDKLADFVAKTKPDCHRRAELLCLLFRLQTGVHIASSTGSDKQKLKTLKLQLSNKLFTMIAYKRALAFLDLLIEAQPLQTFLQTSERGSILSQAADPDTPSQGDVPILRAFLARASGHEDASNGSWGSHIESLVKARTAKANSNRDWSGRFFWAQSALFLAIAHGSLELYHKTLVWARRFDKDPQKVTALYQASTVRTREGVDLLCGISAEPRKCTKPLAAVADDIATAHTIILHLLDTAAAALREPSATPAHWAALIPLISDVVERRLKHANALQSHRGLSDDAVYELVWAPTLRMLVAAETALLLTPHPSADDARFPALFLADEFLEKKGLSAAAQSERWASHTPIRFLEGLISRVPAQLLSRLASSGLQRLVADGDKADPSIVMELISLLSHSDRPALACPLIRSVVLDRVNDSAWHRKLFSAGFFSRLSTSEAKAFLEDMAVAMIERMRLQANRSPAPDPSPPVDAAAAAAVPSQPQAPFVKVTTVKMLAQVLNGYGSRFVDNDTACAVLSNILQRAKHVDIKVAVAGSLVEAFCSCGSDPFRRTIAAALEEHAVPIAASLNERQVMTESDWEQAAADPAADLPEISRLSPASEHRPMWSLLWRASRWQRTFAPWKGKPATQLYAKMFEGSAANNKRWMALFVAKHGFAVPAGALDKLPAIPIDPAELSMTVPEMPATHFAALEQLVMANLAPPPWLAAVNRAVAENAPLALSKPGRHWLACWGNSGVAAFDKLGLNRVVNALWWRPKDWATQDTTSDTTLDMVRSFLLALAEAAIFYSPSSPNSSSSDLQRTPASLPDTLLIRAEMLRSPTDDRNDFDRKPEAVQASERDADIRAFVAQVRALVDELVQRDGGAPYHGPWARLKAVVLSRPARKDLLRVALELVRGEGGDGDVGGGSDKVSSMAEFLRIELAHDMLRLGEDPGDGSVLRRVEAVLLRWERSRVEYVRESARETIRVLRRQSLGGRK</sequence>
<keyword evidence="2" id="KW-1185">Reference proteome</keyword>
<organism evidence="1 2">
    <name type="scientific">Lasiosphaeria ovina</name>
    <dbReference type="NCBI Taxonomy" id="92902"/>
    <lineage>
        <taxon>Eukaryota</taxon>
        <taxon>Fungi</taxon>
        <taxon>Dikarya</taxon>
        <taxon>Ascomycota</taxon>
        <taxon>Pezizomycotina</taxon>
        <taxon>Sordariomycetes</taxon>
        <taxon>Sordariomycetidae</taxon>
        <taxon>Sordariales</taxon>
        <taxon>Lasiosphaeriaceae</taxon>
        <taxon>Lasiosphaeria</taxon>
    </lineage>
</organism>
<dbReference type="EMBL" id="JAULSN010000013">
    <property type="protein sequence ID" value="KAK3360943.1"/>
    <property type="molecule type" value="Genomic_DNA"/>
</dbReference>
<reference evidence="1" key="2">
    <citation type="submission" date="2023-06" db="EMBL/GenBank/DDBJ databases">
        <authorList>
            <consortium name="Lawrence Berkeley National Laboratory"/>
            <person name="Haridas S."/>
            <person name="Hensen N."/>
            <person name="Bonometti L."/>
            <person name="Westerberg I."/>
            <person name="Brannstrom I.O."/>
            <person name="Guillou S."/>
            <person name="Cros-Aarteil S."/>
            <person name="Calhoun S."/>
            <person name="Kuo A."/>
            <person name="Mondo S."/>
            <person name="Pangilinan J."/>
            <person name="Riley R."/>
            <person name="Labutti K."/>
            <person name="Andreopoulos B."/>
            <person name="Lipzen A."/>
            <person name="Chen C."/>
            <person name="Yanf M."/>
            <person name="Daum C."/>
            <person name="Ng V."/>
            <person name="Clum A."/>
            <person name="Steindorff A."/>
            <person name="Ohm R."/>
            <person name="Martin F."/>
            <person name="Silar P."/>
            <person name="Natvig D."/>
            <person name="Lalanne C."/>
            <person name="Gautier V."/>
            <person name="Ament-Velasquez S.L."/>
            <person name="Kruys A."/>
            <person name="Hutchinson M.I."/>
            <person name="Powell A.J."/>
            <person name="Barry K."/>
            <person name="Miller A.N."/>
            <person name="Grigoriev I.V."/>
            <person name="Debuchy R."/>
            <person name="Gladieux P."/>
            <person name="Thoren M.H."/>
            <person name="Johannesson H."/>
        </authorList>
    </citation>
    <scope>NUCLEOTIDE SEQUENCE</scope>
    <source>
        <strain evidence="1">CBS 958.72</strain>
    </source>
</reference>
<dbReference type="Proteomes" id="UP001287356">
    <property type="component" value="Unassembled WGS sequence"/>
</dbReference>
<proteinExistence type="predicted"/>
<protein>
    <submittedName>
        <fullName evidence="1">Uncharacterized protein</fullName>
    </submittedName>
</protein>
<name>A0AAE0JSD5_9PEZI</name>
<accession>A0AAE0JSD5</accession>
<evidence type="ECO:0000313" key="2">
    <source>
        <dbReference type="Proteomes" id="UP001287356"/>
    </source>
</evidence>
<gene>
    <name evidence="1" type="ORF">B0T24DRAFT_539948</name>
</gene>